<dbReference type="NCBIfam" id="TIGR02871">
    <property type="entry name" value="spore_ylbJ"/>
    <property type="match status" value="1"/>
</dbReference>
<keyword evidence="1" id="KW-1133">Transmembrane helix</keyword>
<name>A0AAC9RLT1_9CLOT</name>
<feature type="transmembrane region" description="Helical" evidence="1">
    <location>
        <begin position="310"/>
        <end position="328"/>
    </location>
</feature>
<dbReference type="RefSeq" id="WP_156778835.1">
    <property type="nucleotide sequence ID" value="NZ_CP017603.1"/>
</dbReference>
<feature type="transmembrane region" description="Helical" evidence="1">
    <location>
        <begin position="173"/>
        <end position="194"/>
    </location>
</feature>
<evidence type="ECO:0000313" key="4">
    <source>
        <dbReference type="Proteomes" id="UP000192478"/>
    </source>
</evidence>
<dbReference type="Proteomes" id="UP000192478">
    <property type="component" value="Chromosome"/>
</dbReference>
<dbReference type="InterPro" id="IPR011642">
    <property type="entry name" value="Gate_dom"/>
</dbReference>
<evidence type="ECO:0000313" key="3">
    <source>
        <dbReference type="EMBL" id="ARE87902.1"/>
    </source>
</evidence>
<dbReference type="EMBL" id="CP020559">
    <property type="protein sequence ID" value="ARE87902.1"/>
    <property type="molecule type" value="Genomic_DNA"/>
</dbReference>
<feature type="transmembrane region" description="Helical" evidence="1">
    <location>
        <begin position="247"/>
        <end position="269"/>
    </location>
</feature>
<feature type="transmembrane region" description="Helical" evidence="1">
    <location>
        <begin position="146"/>
        <end position="167"/>
    </location>
</feature>
<protein>
    <submittedName>
        <fullName evidence="3">Sporulation integral membrane protein YlbJ</fullName>
    </submittedName>
</protein>
<feature type="transmembrane region" description="Helical" evidence="1">
    <location>
        <begin position="34"/>
        <end position="52"/>
    </location>
</feature>
<evidence type="ECO:0000259" key="2">
    <source>
        <dbReference type="Pfam" id="PF07670"/>
    </source>
</evidence>
<feature type="transmembrane region" description="Helical" evidence="1">
    <location>
        <begin position="360"/>
        <end position="380"/>
    </location>
</feature>
<organism evidence="3 4">
    <name type="scientific">Clostridium formicaceticum</name>
    <dbReference type="NCBI Taxonomy" id="1497"/>
    <lineage>
        <taxon>Bacteria</taxon>
        <taxon>Bacillati</taxon>
        <taxon>Bacillota</taxon>
        <taxon>Clostridia</taxon>
        <taxon>Eubacteriales</taxon>
        <taxon>Clostridiaceae</taxon>
        <taxon>Clostridium</taxon>
    </lineage>
</organism>
<dbReference type="InterPro" id="IPR014226">
    <property type="entry name" value="Spore_IM_YlbJ"/>
</dbReference>
<keyword evidence="1" id="KW-0472">Membrane</keyword>
<accession>A0AAC9RLT1</accession>
<gene>
    <name evidence="3" type="primary">ylbJ</name>
    <name evidence="3" type="ORF">CLFO_23020</name>
</gene>
<feature type="transmembrane region" description="Helical" evidence="1">
    <location>
        <begin position="6"/>
        <end position="22"/>
    </location>
</feature>
<reference evidence="3 4" key="1">
    <citation type="submission" date="2017-03" db="EMBL/GenBank/DDBJ databases">
        <title>Complete sequence of Clostridium formicaceticum DSM 92.</title>
        <authorList>
            <person name="Poehlein A."/>
            <person name="Karl M."/>
            <person name="Bengelsdorf F.R."/>
            <person name="Duerre P."/>
            <person name="Daniel R."/>
        </authorList>
    </citation>
    <scope>NUCLEOTIDE SEQUENCE [LARGE SCALE GENOMIC DNA]</scope>
    <source>
        <strain evidence="3 4">DSM 92</strain>
    </source>
</reference>
<keyword evidence="1" id="KW-0812">Transmembrane</keyword>
<feature type="transmembrane region" description="Helical" evidence="1">
    <location>
        <begin position="400"/>
        <end position="428"/>
    </location>
</feature>
<feature type="domain" description="Nucleoside transporter/FeoB GTPase Gate" evidence="2">
    <location>
        <begin position="67"/>
        <end position="163"/>
    </location>
</feature>
<dbReference type="Pfam" id="PF07670">
    <property type="entry name" value="Gate"/>
    <property type="match status" value="1"/>
</dbReference>
<feature type="transmembrane region" description="Helical" evidence="1">
    <location>
        <begin position="64"/>
        <end position="92"/>
    </location>
</feature>
<dbReference type="AlphaFoldDB" id="A0AAC9RLT1"/>
<sequence length="438" mass="48840">MSSFFILLLMLVVIIFFIRFKDYRKRFQKLVMDYFIILMVVVLVVCIIIFPNQSVKAAYEGLKVWFAVVLPALLPFFIGSELLVGLGVVKFIGTLLEPIMRPLFNVPGEGSFAFAMSVTSGYPVGVKITTKLRSEGLLSKIEAQRLVSFCSTSGPLFLIGAVSIGMFQSSEVGLLLAICHYTAAIVVGLFFSFYKRSSSEDTSAFLLSKHKNLIKKAFVQLNIARKKNPPFGILLGNAVRESINTMLMVGGFIVLFSVIINIFDIVGLIDVVANCLYFLFQALPIDFSIIKGLITGLFEITIGCKMIADTLHAALIHRIAAAGFIIGWSGFSIHAQSISILSTTDINLCLYIFSKLLHGIFSYLLVYLVYPIFTVLYAFTTPTFYHHEELSLYEKIINNLTLSIEIFLMLFVGVLLISLLTGFFIMTINNFKGKKRNK</sequence>
<proteinExistence type="predicted"/>
<evidence type="ECO:0000256" key="1">
    <source>
        <dbReference type="SAM" id="Phobius"/>
    </source>
</evidence>